<feature type="compositionally biased region" description="Basic and acidic residues" evidence="2">
    <location>
        <begin position="1068"/>
        <end position="1077"/>
    </location>
</feature>
<evidence type="ECO:0000259" key="4">
    <source>
        <dbReference type="PROSITE" id="PS50031"/>
    </source>
</evidence>
<dbReference type="InterPro" id="IPR009060">
    <property type="entry name" value="UBA-like_sf"/>
</dbReference>
<dbReference type="PROSITE" id="PS50031">
    <property type="entry name" value="EH"/>
    <property type="match status" value="2"/>
</dbReference>
<dbReference type="GO" id="GO:0005509">
    <property type="term" value="F:calcium ion binding"/>
    <property type="evidence" value="ECO:0007669"/>
    <property type="project" value="InterPro"/>
</dbReference>
<dbReference type="Pfam" id="PF12763">
    <property type="entry name" value="EH"/>
    <property type="match status" value="2"/>
</dbReference>
<dbReference type="CDD" id="cd00052">
    <property type="entry name" value="EH"/>
    <property type="match status" value="2"/>
</dbReference>
<dbReference type="EMBL" id="CAACVR010000011">
    <property type="protein sequence ID" value="VEU21228.1"/>
    <property type="molecule type" value="Genomic_DNA"/>
</dbReference>
<feature type="domain" description="EH" evidence="4">
    <location>
        <begin position="210"/>
        <end position="299"/>
    </location>
</feature>
<feature type="compositionally biased region" description="Basic and acidic residues" evidence="2">
    <location>
        <begin position="810"/>
        <end position="833"/>
    </location>
</feature>
<feature type="compositionally biased region" description="Low complexity" evidence="2">
    <location>
        <begin position="1126"/>
        <end position="1142"/>
    </location>
</feature>
<evidence type="ECO:0000259" key="3">
    <source>
        <dbReference type="PROSITE" id="PS50030"/>
    </source>
</evidence>
<accession>A0A448YK29</accession>
<feature type="region of interest" description="Disordered" evidence="2">
    <location>
        <begin position="1237"/>
        <end position="1259"/>
    </location>
</feature>
<dbReference type="InterPro" id="IPR015940">
    <property type="entry name" value="UBA"/>
</dbReference>
<feature type="compositionally biased region" description="Basic and acidic residues" evidence="2">
    <location>
        <begin position="786"/>
        <end position="798"/>
    </location>
</feature>
<dbReference type="GO" id="GO:0005737">
    <property type="term" value="C:cytoplasm"/>
    <property type="evidence" value="ECO:0007669"/>
    <property type="project" value="TreeGrafter"/>
</dbReference>
<proteinExistence type="predicted"/>
<organism evidence="6 7">
    <name type="scientific">Brettanomyces naardenensis</name>
    <name type="common">Yeast</name>
    <dbReference type="NCBI Taxonomy" id="13370"/>
    <lineage>
        <taxon>Eukaryota</taxon>
        <taxon>Fungi</taxon>
        <taxon>Dikarya</taxon>
        <taxon>Ascomycota</taxon>
        <taxon>Saccharomycotina</taxon>
        <taxon>Pichiomycetes</taxon>
        <taxon>Pichiales</taxon>
        <taxon>Pichiaceae</taxon>
        <taxon>Brettanomyces</taxon>
    </lineage>
</organism>
<feature type="region of interest" description="Disordered" evidence="2">
    <location>
        <begin position="293"/>
        <end position="331"/>
    </location>
</feature>
<feature type="compositionally biased region" description="Low complexity" evidence="2">
    <location>
        <begin position="999"/>
        <end position="1009"/>
    </location>
</feature>
<evidence type="ECO:0000259" key="5">
    <source>
        <dbReference type="PROSITE" id="PS50222"/>
    </source>
</evidence>
<dbReference type="GO" id="GO:0016197">
    <property type="term" value="P:endosomal transport"/>
    <property type="evidence" value="ECO:0007669"/>
    <property type="project" value="TreeGrafter"/>
</dbReference>
<feature type="compositionally biased region" description="Basic and acidic residues" evidence="2">
    <location>
        <begin position="1249"/>
        <end position="1258"/>
    </location>
</feature>
<feature type="compositionally biased region" description="Acidic residues" evidence="2">
    <location>
        <begin position="405"/>
        <end position="414"/>
    </location>
</feature>
<name>A0A448YK29_BRENA</name>
<dbReference type="Gene3D" id="1.20.5.340">
    <property type="match status" value="1"/>
</dbReference>
<keyword evidence="1" id="KW-0175">Coiled coil</keyword>
<dbReference type="InterPro" id="IPR011992">
    <property type="entry name" value="EF-hand-dom_pair"/>
</dbReference>
<feature type="region of interest" description="Disordered" evidence="2">
    <location>
        <begin position="450"/>
        <end position="481"/>
    </location>
</feature>
<dbReference type="SUPFAM" id="SSF47473">
    <property type="entry name" value="EF-hand"/>
    <property type="match status" value="2"/>
</dbReference>
<dbReference type="Pfam" id="PF00627">
    <property type="entry name" value="UBA"/>
    <property type="match status" value="1"/>
</dbReference>
<feature type="region of interest" description="Disordered" evidence="2">
    <location>
        <begin position="343"/>
        <end position="437"/>
    </location>
</feature>
<evidence type="ECO:0000256" key="2">
    <source>
        <dbReference type="SAM" id="MobiDB-lite"/>
    </source>
</evidence>
<dbReference type="SMART" id="SM00027">
    <property type="entry name" value="EH"/>
    <property type="match status" value="2"/>
</dbReference>
<dbReference type="Gene3D" id="1.10.8.10">
    <property type="entry name" value="DNA helicase RuvA subunit, C-terminal domain"/>
    <property type="match status" value="1"/>
</dbReference>
<dbReference type="STRING" id="13370.A0A448YK29"/>
<evidence type="ECO:0000313" key="6">
    <source>
        <dbReference type="EMBL" id="VEU21228.1"/>
    </source>
</evidence>
<feature type="compositionally biased region" description="Pro residues" evidence="2">
    <location>
        <begin position="347"/>
        <end position="364"/>
    </location>
</feature>
<feature type="domain" description="EH" evidence="4">
    <location>
        <begin position="71"/>
        <end position="160"/>
    </location>
</feature>
<dbReference type="PROSITE" id="PS50222">
    <property type="entry name" value="EF_HAND_2"/>
    <property type="match status" value="1"/>
</dbReference>
<evidence type="ECO:0000313" key="7">
    <source>
        <dbReference type="Proteomes" id="UP000290900"/>
    </source>
</evidence>
<dbReference type="FunCoup" id="A0A448YK29">
    <property type="interactions" value="357"/>
</dbReference>
<feature type="compositionally biased region" description="Low complexity" evidence="2">
    <location>
        <begin position="295"/>
        <end position="307"/>
    </location>
</feature>
<feature type="region of interest" description="Disordered" evidence="2">
    <location>
        <begin position="1188"/>
        <end position="1217"/>
    </location>
</feature>
<feature type="domain" description="UBA" evidence="3">
    <location>
        <begin position="1263"/>
        <end position="1306"/>
    </location>
</feature>
<feature type="compositionally biased region" description="Polar residues" evidence="2">
    <location>
        <begin position="1078"/>
        <end position="1091"/>
    </location>
</feature>
<dbReference type="GO" id="GO:0005886">
    <property type="term" value="C:plasma membrane"/>
    <property type="evidence" value="ECO:0007669"/>
    <property type="project" value="TreeGrafter"/>
</dbReference>
<dbReference type="GO" id="GO:0006897">
    <property type="term" value="P:endocytosis"/>
    <property type="evidence" value="ECO:0007669"/>
    <property type="project" value="TreeGrafter"/>
</dbReference>
<feature type="compositionally biased region" description="Acidic residues" evidence="2">
    <location>
        <begin position="835"/>
        <end position="847"/>
    </location>
</feature>
<sequence length="1307" mass="140601">MRLVAHAQQGEQLNSEIAQHAAPLAKFHTIPANVTGNSSLPGSRTPSVTSTASPVTQSPSQIVVPVLSSQQAASFGAMFDRTAQNGVLPGVQARDIFLKARLPVQILEKIWNLVDRRQTGELTRPQFIVAMHLIQSFLNKSMTILPTVLPEPIWSAAKQSAPPPVHSESVTSAAPAVPAVPAVPSAPSPSTPSSSSPSTNLDTWIMSPQQQQQYGSIFDSLDKAHRGAITGSEVANFLMTSKLSNDVLATIWELANLNNQDDFNRQEFAIAMYLVQKKLAGYELPEETPVELRNSSSGLLSGVSTSVPDSNKELPQQSFSAAASKEPENKSHMDDLMELFASAPADSVPPPPANSSRPVVPPVPVSRAATATTEAHHDFVPSSNFGRQLQQKQQQQPAKLPEEPSSSDDDEGPEDLDRQRAPPPLIPGRDNKPTFSSSDVLEKGAVQFSPESTGFSNQSTGFSNQAPFGNQPADFTNQPTGFSAQSAGFSNQPAVFSNQPTETSASSSVQNQLSKATVDIANFSNQINSLSLQNANVSARKGKAQKELTRVLKVKEDIQSKLAQLKDRYTTESQSVQETEGKSIQVSQELTALQQELSIAEANHHSEEAKLKELEERFVEIEGQNQQKKVQLSTLNAESKQLESQIQELTSRVTQAENILAVTQGQVSSQEAKNNSLRQQIAQLTSSIQGIIGKHTSLSQRFEQLEDEELDLHDKHTDLSAEYVEKNLAYSQALSFGEVEANTSEVPTASLDDFDEEEFNKSDKLAAKAVEGSEKAAQAVIAPQDNTKELNAEEKPVETVEDLTEAKQVNPEKTEKVEEPETVKDLGEGKQVEPESVETEAVEEPEAVENAVPKATEPESTEPEGTKPKEVPEPEEPEFGFEKSNLAVSKQEVAEAGEPLERSIGLQTEESAFGSAVKRASQETISDEPVDLAEVSPSSKGNGESFEFLSHEDAEPEPKVKEEKAVEPEDKEDETKVPSELAEVAGLAGPAGIIEKTSAETTEPTGTAEPVREKADSLPLEAESLPAASLPAFVNMPGGFTQSAPAEPKAEEPTVRKASSSSFDEEFPPIKEHHISDSESSTDQYEDTLSSPVVKANVEKKELTTETPTETPTEENLESEAGFKESTTTVTPNVAPTPSTNPFSANLFDDLGLEEAQVEENDQFDQLNSDFSNPVGFSFTQAPLATAVSGSAEGGDDWEQVFAGFGNDPNAETTFTSTPAPAASAFQAFGTPALPDAGFTDTPTSLASGEKKLEKKTGADLSQFSQSQALAIEELKGMGFDEEKSTAALKKNSWNLDEATNYLLDSA</sequence>
<dbReference type="PROSITE" id="PS50030">
    <property type="entry name" value="UBA"/>
    <property type="match status" value="1"/>
</dbReference>
<feature type="region of interest" description="Disordered" evidence="2">
    <location>
        <begin position="181"/>
        <end position="202"/>
    </location>
</feature>
<gene>
    <name evidence="6" type="ORF">BRENAR_LOCUS1963</name>
</gene>
<dbReference type="PANTHER" id="PTHR11216">
    <property type="entry name" value="EH DOMAIN"/>
    <property type="match status" value="1"/>
</dbReference>
<feature type="region of interest" description="Disordered" evidence="2">
    <location>
        <begin position="776"/>
        <end position="1018"/>
    </location>
</feature>
<dbReference type="PANTHER" id="PTHR11216:SF170">
    <property type="entry name" value="DYNAMIN ASSOCIATED PROTEIN 160, ISOFORM D"/>
    <property type="match status" value="1"/>
</dbReference>
<evidence type="ECO:0000256" key="1">
    <source>
        <dbReference type="SAM" id="Coils"/>
    </source>
</evidence>
<dbReference type="SUPFAM" id="SSF46934">
    <property type="entry name" value="UBA-like"/>
    <property type="match status" value="1"/>
</dbReference>
<protein>
    <submittedName>
        <fullName evidence="6">DEKNAAC102174</fullName>
    </submittedName>
</protein>
<dbReference type="SMART" id="SM00165">
    <property type="entry name" value="UBA"/>
    <property type="match status" value="1"/>
</dbReference>
<feature type="compositionally biased region" description="Low complexity" evidence="2">
    <location>
        <begin position="43"/>
        <end position="55"/>
    </location>
</feature>
<keyword evidence="7" id="KW-1185">Reference proteome</keyword>
<feature type="coiled-coil region" evidence="1">
    <location>
        <begin position="548"/>
        <end position="687"/>
    </location>
</feature>
<dbReference type="InterPro" id="IPR000261">
    <property type="entry name" value="EH_dom"/>
</dbReference>
<dbReference type="Proteomes" id="UP000290900">
    <property type="component" value="Unassembled WGS sequence"/>
</dbReference>
<dbReference type="Gene3D" id="1.10.238.10">
    <property type="entry name" value="EF-hand"/>
    <property type="match status" value="2"/>
</dbReference>
<feature type="region of interest" description="Disordered" evidence="2">
    <location>
        <begin position="1036"/>
        <end position="1146"/>
    </location>
</feature>
<dbReference type="SUPFAM" id="SSF57997">
    <property type="entry name" value="Tropomyosin"/>
    <property type="match status" value="1"/>
</dbReference>
<feature type="compositionally biased region" description="Basic and acidic residues" evidence="2">
    <location>
        <begin position="949"/>
        <end position="977"/>
    </location>
</feature>
<dbReference type="InterPro" id="IPR002048">
    <property type="entry name" value="EF_hand_dom"/>
</dbReference>
<feature type="compositionally biased region" description="Low complexity" evidence="2">
    <location>
        <begin position="388"/>
        <end position="399"/>
    </location>
</feature>
<dbReference type="OrthoDB" id="524326at2759"/>
<feature type="region of interest" description="Disordered" evidence="2">
    <location>
        <begin position="35"/>
        <end position="55"/>
    </location>
</feature>
<dbReference type="InParanoid" id="A0A448YK29"/>
<reference evidence="6 7" key="1">
    <citation type="submission" date="2018-12" db="EMBL/GenBank/DDBJ databases">
        <authorList>
            <person name="Tiukova I."/>
            <person name="Dainat J."/>
        </authorList>
    </citation>
    <scope>NUCLEOTIDE SEQUENCE [LARGE SCALE GENOMIC DNA]</scope>
</reference>
<feature type="domain" description="EF-hand" evidence="5">
    <location>
        <begin position="102"/>
        <end position="137"/>
    </location>
</feature>